<accession>T1HZQ3</accession>
<proteinExistence type="predicted"/>
<name>T1HZQ3_RHOPR</name>
<dbReference type="AlphaFoldDB" id="T1HZQ3"/>
<keyword evidence="2" id="KW-1185">Reference proteome</keyword>
<reference evidence="1" key="1">
    <citation type="submission" date="2015-05" db="UniProtKB">
        <authorList>
            <consortium name="EnsemblMetazoa"/>
        </authorList>
    </citation>
    <scope>IDENTIFICATION</scope>
</reference>
<evidence type="ECO:0000313" key="2">
    <source>
        <dbReference type="Proteomes" id="UP000015103"/>
    </source>
</evidence>
<sequence>MYETEVKKLINLSLHKLDSDKLPLREQVLIRQLLRKTGNNNIGNGNSGANNNIENYASNRNSYQRRISDKLLLCGLNIVNNPKPREKGDDDIISRRNMVSMNTEISDVTASNRAAAKEEELKMEERLKTMNEIAEKMNVENSKVKHIIEQLSKKLMLKDRKLRKRRLSVHTLPTATTTPVPFKIPRAD</sequence>
<dbReference type="VEuPathDB" id="VectorBase:RPRC009523"/>
<protein>
    <submittedName>
        <fullName evidence="1">Uncharacterized protein</fullName>
    </submittedName>
</protein>
<dbReference type="HOGENOM" id="CLU_1442749_0_0_1"/>
<evidence type="ECO:0000313" key="1">
    <source>
        <dbReference type="EnsemblMetazoa" id="RPRC009523-PA"/>
    </source>
</evidence>
<dbReference type="EnsemblMetazoa" id="RPRC009523-RA">
    <property type="protein sequence ID" value="RPRC009523-PA"/>
    <property type="gene ID" value="RPRC009523"/>
</dbReference>
<dbReference type="InParanoid" id="T1HZQ3"/>
<organism evidence="1 2">
    <name type="scientific">Rhodnius prolixus</name>
    <name type="common">Triatomid bug</name>
    <dbReference type="NCBI Taxonomy" id="13249"/>
    <lineage>
        <taxon>Eukaryota</taxon>
        <taxon>Metazoa</taxon>
        <taxon>Ecdysozoa</taxon>
        <taxon>Arthropoda</taxon>
        <taxon>Hexapoda</taxon>
        <taxon>Insecta</taxon>
        <taxon>Pterygota</taxon>
        <taxon>Neoptera</taxon>
        <taxon>Paraneoptera</taxon>
        <taxon>Hemiptera</taxon>
        <taxon>Heteroptera</taxon>
        <taxon>Panheteroptera</taxon>
        <taxon>Cimicomorpha</taxon>
        <taxon>Reduviidae</taxon>
        <taxon>Triatominae</taxon>
        <taxon>Rhodnius</taxon>
    </lineage>
</organism>
<dbReference type="EMBL" id="ACPB03008461">
    <property type="status" value="NOT_ANNOTATED_CDS"/>
    <property type="molecule type" value="Genomic_DNA"/>
</dbReference>
<dbReference type="Proteomes" id="UP000015103">
    <property type="component" value="Unassembled WGS sequence"/>
</dbReference>